<proteinExistence type="predicted"/>
<dbReference type="Proteomes" id="UP000826188">
    <property type="component" value="Unassembled WGS sequence"/>
</dbReference>
<comment type="caution">
    <text evidence="2">The sequence shown here is derived from an EMBL/GenBank/DDBJ whole genome shotgun (WGS) entry which is preliminary data.</text>
</comment>
<feature type="domain" description="PIN" evidence="1">
    <location>
        <begin position="977"/>
        <end position="1115"/>
    </location>
</feature>
<dbReference type="InterPro" id="IPR048987">
    <property type="entry name" value="PIN-TPR-GreABC"/>
</dbReference>
<accession>A0ABS6WUD8</accession>
<dbReference type="EMBL" id="JAHWGL010000002">
    <property type="protein sequence ID" value="MBW3127197.1"/>
    <property type="molecule type" value="Genomic_DNA"/>
</dbReference>
<evidence type="ECO:0000259" key="1">
    <source>
        <dbReference type="Pfam" id="PF20698"/>
    </source>
</evidence>
<evidence type="ECO:0000313" key="3">
    <source>
        <dbReference type="Proteomes" id="UP000826188"/>
    </source>
</evidence>
<name>A0ABS6WUD8_9BACT</name>
<gene>
    <name evidence="2" type="ORF">KYK14_01415</name>
</gene>
<dbReference type="RefSeq" id="WP_219156332.1">
    <property type="nucleotide sequence ID" value="NZ_JAHWGL010000002.1"/>
</dbReference>
<sequence>MELTTATALVTTAIGVLDYIGLNPIKLTGREIGKQSTDYVKNLIANPSYKAQLTKIIQRLLDECRQEYGVSPLDTQFRFFQFPAFWEIVLTYQLFGEDPQLSPDDFAGSVQLIRPTQRELDDFVGRLMTAIKEDKELKKRFVEENYKEAALRFALTGTQQLAELIARPDAVSSGIVNAVLDSVEREELANYRPYSALRQLQRLQSVVSRQLAADLPLQARLNYLLGKTHQEIAETDQADKFFIQAYALHPITILYAEQAARAYFSQNLMAEAAATASAIKVMHPLNPIAAAVLLSLDNPTGFEARLAEVPQLIAQDEQFKTTTLHLMAGKATAGSDLAEVLLRKDLSPYRPSKQLTPENRRFQIVLALFVIERALKQISPIITIDEPHVPLRDEAVSAAYEVIKQFTDLLQLTEKAAFLTHHYYVRGLTRWLLSGDIEDYAELRRRFSALSAEERQRYGHQLVFALYQAAEYEEALKIINQIDTSKLPELGFMRYTVLRKLQRPRDEVHVALGQHIKELQRIDDVTFYRALIYLEHCETNAEQLAFVEEILQREQVKPGLAATLLQAHAWVAAPEHREEAIELLQKAANLLQPTTDAVYRQEVANLYHALKEYELAGVVLEGWPGFPHALDKGAEWLRLSIQYHRRSDSAELREGLRAWRQQHGIHSEFCIWEIQLAEMLRDWERMLEVVAAAKGHISDVSGLRWAKLVALNKLQRKPELEAELREIVSEPTSVERRHVFKVAELAARIGHLDWGLELVYPLASNKDDKVARGHFFHLMLGQRQEESLREYAQAQVGTALKYSVDGIVQPRLALTAAIVDGGLNPLADELLGKTKGHKYPMTHPATGRPITVEIMEITDVYDGLMREIFEDGGQKDATLPFEAMDIEGPEIEHIHAALSKLAGAEGAARQIRTQQLLAEYETGESTFSTLTAALFDGDGLNTWHTLTAQSQTGVPGVMVPPRSVFDAVSISSDQQYILDWTSLALLYQLSQEFEVVPPQRLGISLYIVEFLEDRLQKQQSAKPVETTAEVIGTSVRAHVYPVSMHDRQIAYIQSLLVWIKAHCETRVVVEKLDVLRQATLSEGHHQEHMQYIIDTAFLAAPINTLLVSDDTTFLQFSLRSGNTISSEAFLATCFPDQFQKQLLPKMLDLHYVGLTIDKDTLLREFKQAGGSFTGRALQCLKSLPRQVVSHPDTMQEITLFLREIYLLPTLMPEQRSRAASLVLSTCLTHLTLSPKLKTLIQMMLNLKFNLLPMQLRAVTSDFEQAWQISLNSRNA</sequence>
<dbReference type="Pfam" id="PF20698">
    <property type="entry name" value="PIN-TPR-GreABC"/>
    <property type="match status" value="1"/>
</dbReference>
<organism evidence="2 3">
    <name type="scientific">Hymenobacter profundi</name>
    <dbReference type="NCBI Taxonomy" id="1982110"/>
    <lineage>
        <taxon>Bacteria</taxon>
        <taxon>Pseudomonadati</taxon>
        <taxon>Bacteroidota</taxon>
        <taxon>Cytophagia</taxon>
        <taxon>Cytophagales</taxon>
        <taxon>Hymenobacteraceae</taxon>
        <taxon>Hymenobacter</taxon>
    </lineage>
</organism>
<reference evidence="2 3" key="1">
    <citation type="submission" date="2021-07" db="EMBL/GenBank/DDBJ databases">
        <title>Hymenobacter profundi sp. nov., isolated from deep-sea water.</title>
        <authorList>
            <person name="Kim M.K."/>
        </authorList>
    </citation>
    <scope>NUCLEOTIDE SEQUENCE [LARGE SCALE GENOMIC DNA]</scope>
    <source>
        <strain evidence="2 3">M2</strain>
    </source>
</reference>
<keyword evidence="3" id="KW-1185">Reference proteome</keyword>
<evidence type="ECO:0000313" key="2">
    <source>
        <dbReference type="EMBL" id="MBW3127197.1"/>
    </source>
</evidence>
<protein>
    <submittedName>
        <fullName evidence="2">Tetratricopeptide repeat protein</fullName>
    </submittedName>
</protein>